<feature type="domain" description="GmrSD restriction endonucleases N-terminal" evidence="2">
    <location>
        <begin position="12"/>
        <end position="233"/>
    </location>
</feature>
<gene>
    <name evidence="4" type="ORF">AVDCRST_MAG93-258</name>
</gene>
<reference evidence="4" key="1">
    <citation type="submission" date="2020-02" db="EMBL/GenBank/DDBJ databases">
        <authorList>
            <person name="Meier V. D."/>
        </authorList>
    </citation>
    <scope>NUCLEOTIDE SEQUENCE</scope>
    <source>
        <strain evidence="4">AVDCRST_MAG93</strain>
    </source>
</reference>
<evidence type="ECO:0000259" key="2">
    <source>
        <dbReference type="Pfam" id="PF03235"/>
    </source>
</evidence>
<dbReference type="PANTHER" id="PTHR35149:SF2">
    <property type="entry name" value="DUF262 DOMAIN-CONTAINING PROTEIN"/>
    <property type="match status" value="1"/>
</dbReference>
<dbReference type="Pfam" id="PF03235">
    <property type="entry name" value="GmrSD_N"/>
    <property type="match status" value="1"/>
</dbReference>
<evidence type="ECO:0000313" key="4">
    <source>
        <dbReference type="EMBL" id="CAA9216634.1"/>
    </source>
</evidence>
<evidence type="ECO:0000259" key="3">
    <source>
        <dbReference type="Pfam" id="PF07510"/>
    </source>
</evidence>
<proteinExistence type="predicted"/>
<dbReference type="EMBL" id="CADCTR010000082">
    <property type="protein sequence ID" value="CAA9216634.1"/>
    <property type="molecule type" value="Genomic_DNA"/>
</dbReference>
<name>A0A6J4H942_9CHLR</name>
<feature type="domain" description="GmrSD restriction endonucleases C-terminal" evidence="3">
    <location>
        <begin position="449"/>
        <end position="555"/>
    </location>
</feature>
<organism evidence="4">
    <name type="scientific">uncultured Chloroflexia bacterium</name>
    <dbReference type="NCBI Taxonomy" id="1672391"/>
    <lineage>
        <taxon>Bacteria</taxon>
        <taxon>Bacillati</taxon>
        <taxon>Chloroflexota</taxon>
        <taxon>Chloroflexia</taxon>
        <taxon>environmental samples</taxon>
    </lineage>
</organism>
<protein>
    <recommendedName>
        <fullName evidence="5">DUF262 domain-containing protein</fullName>
    </recommendedName>
</protein>
<feature type="region of interest" description="Disordered" evidence="1">
    <location>
        <begin position="584"/>
        <end position="623"/>
    </location>
</feature>
<feature type="compositionally biased region" description="Low complexity" evidence="1">
    <location>
        <begin position="595"/>
        <end position="615"/>
    </location>
</feature>
<evidence type="ECO:0008006" key="5">
    <source>
        <dbReference type="Google" id="ProtNLM"/>
    </source>
</evidence>
<dbReference type="AlphaFoldDB" id="A0A6J4H942"/>
<dbReference type="Pfam" id="PF07510">
    <property type="entry name" value="GmrSD_C"/>
    <property type="match status" value="1"/>
</dbReference>
<accession>A0A6J4H942</accession>
<evidence type="ECO:0000256" key="1">
    <source>
        <dbReference type="SAM" id="MobiDB-lite"/>
    </source>
</evidence>
<sequence>MKEILGEAKTVGELLGNARYDVDYYQREYRWGTKQVQELLEDLAEKFLDDFDKSHEPEAVEGYGHYFLGSVVISRKEARDFIVDGQQRLTTLTLLLIYLHHRLRDEVNDEDAATVSNLIFSKKRGRKSFTLDFEERIAAMEALFKGEPLDTEGQPESVRNLVARYNDIEERFPEEIPEEQIGDKLPYFVDWLIEKVHLVEITAYSDEDAYAVFATMNDRGLSLTPTEMLRGYLLANISDEVKRNAASNVWKDRIAKLADLGKEEDADFFKSWLRSQYARKIRERKKDANPEDFDLIASEYHRWVDNNRDLLGLHVSADFDRLVRRDLDFFARQYRRLRLATRDYTTELTDVYHNAQLGFTLQYPVLLAPLTSDDAGTPDLKRKVRVVAAYLDILLARRLWNFRSIAYNTMQYAMFLIMRTIRSKNPQELATLLRSRLEADSETFASNDNLRMHQQNRQAIHYLLARITDHVERSSDYPSRFVEYMTRSGKNGYEIEHVWADKPERHTDEFSHPADFHEYRNRIGDLLLLPKSFNASYGDLPYKDKLPHYNGQNLLARSLHPAGYDHNPGFSRYIERSGLPFARELQARRPRRTARPLPQDSRGGMGPCSPGSGSCDLVSLPAS</sequence>
<dbReference type="InterPro" id="IPR011089">
    <property type="entry name" value="GmrSD_C"/>
</dbReference>
<dbReference type="PANTHER" id="PTHR35149">
    <property type="entry name" value="SLL5132 PROTEIN"/>
    <property type="match status" value="1"/>
</dbReference>
<dbReference type="InterPro" id="IPR004919">
    <property type="entry name" value="GmrSD_N"/>
</dbReference>